<dbReference type="OrthoDB" id="3788062at2759"/>
<accession>A0A6A5Z9C2</accession>
<dbReference type="EMBL" id="ML977322">
    <property type="protein sequence ID" value="KAF2115674.1"/>
    <property type="molecule type" value="Genomic_DNA"/>
</dbReference>
<keyword evidence="1" id="KW-0732">Signal</keyword>
<feature type="signal peptide" evidence="1">
    <location>
        <begin position="1"/>
        <end position="20"/>
    </location>
</feature>
<gene>
    <name evidence="2" type="ORF">BDV96DRAFT_631599</name>
</gene>
<name>A0A6A5Z9C2_9PLEO</name>
<feature type="chain" id="PRO_5025496626" evidence="1">
    <location>
        <begin position="21"/>
        <end position="190"/>
    </location>
</feature>
<dbReference type="AlphaFoldDB" id="A0A6A5Z9C2"/>
<evidence type="ECO:0000256" key="1">
    <source>
        <dbReference type="SAM" id="SignalP"/>
    </source>
</evidence>
<proteinExistence type="predicted"/>
<evidence type="ECO:0000313" key="3">
    <source>
        <dbReference type="Proteomes" id="UP000799770"/>
    </source>
</evidence>
<protein>
    <submittedName>
        <fullName evidence="2">Uncharacterized protein</fullName>
    </submittedName>
</protein>
<dbReference type="Proteomes" id="UP000799770">
    <property type="component" value="Unassembled WGS sequence"/>
</dbReference>
<organism evidence="2 3">
    <name type="scientific">Lophiotrema nucula</name>
    <dbReference type="NCBI Taxonomy" id="690887"/>
    <lineage>
        <taxon>Eukaryota</taxon>
        <taxon>Fungi</taxon>
        <taxon>Dikarya</taxon>
        <taxon>Ascomycota</taxon>
        <taxon>Pezizomycotina</taxon>
        <taxon>Dothideomycetes</taxon>
        <taxon>Pleosporomycetidae</taxon>
        <taxon>Pleosporales</taxon>
        <taxon>Lophiotremataceae</taxon>
        <taxon>Lophiotrema</taxon>
    </lineage>
</organism>
<evidence type="ECO:0000313" key="2">
    <source>
        <dbReference type="EMBL" id="KAF2115674.1"/>
    </source>
</evidence>
<reference evidence="2" key="1">
    <citation type="journal article" date="2020" name="Stud. Mycol.">
        <title>101 Dothideomycetes genomes: a test case for predicting lifestyles and emergence of pathogens.</title>
        <authorList>
            <person name="Haridas S."/>
            <person name="Albert R."/>
            <person name="Binder M."/>
            <person name="Bloem J."/>
            <person name="Labutti K."/>
            <person name="Salamov A."/>
            <person name="Andreopoulos B."/>
            <person name="Baker S."/>
            <person name="Barry K."/>
            <person name="Bills G."/>
            <person name="Bluhm B."/>
            <person name="Cannon C."/>
            <person name="Castanera R."/>
            <person name="Culley D."/>
            <person name="Daum C."/>
            <person name="Ezra D."/>
            <person name="Gonzalez J."/>
            <person name="Henrissat B."/>
            <person name="Kuo A."/>
            <person name="Liang C."/>
            <person name="Lipzen A."/>
            <person name="Lutzoni F."/>
            <person name="Magnuson J."/>
            <person name="Mondo S."/>
            <person name="Nolan M."/>
            <person name="Ohm R."/>
            <person name="Pangilinan J."/>
            <person name="Park H.-J."/>
            <person name="Ramirez L."/>
            <person name="Alfaro M."/>
            <person name="Sun H."/>
            <person name="Tritt A."/>
            <person name="Yoshinaga Y."/>
            <person name="Zwiers L.-H."/>
            <person name="Turgeon B."/>
            <person name="Goodwin S."/>
            <person name="Spatafora J."/>
            <person name="Crous P."/>
            <person name="Grigoriev I."/>
        </authorList>
    </citation>
    <scope>NUCLEOTIDE SEQUENCE</scope>
    <source>
        <strain evidence="2">CBS 627.86</strain>
    </source>
</reference>
<sequence>MLSKLALLTLFGSLTSFVAAKPVPEPVPDGFSGQPCEDTCEIQCIKYTKASVMISGVSHNSMYSSRRTRVSYHNSYNDVDICPEKTVECETCHNFDIPCDKGWELKFPDAAMEGPWPYTLNNPNSDTPLYGADGKVYTPDGEITMDEIECDAWGCGGGLSPMTCRTCTYAHAVTVWESMKIPGCEIEDTW</sequence>
<keyword evidence="3" id="KW-1185">Reference proteome</keyword>